<evidence type="ECO:0000313" key="12">
    <source>
        <dbReference type="EMBL" id="KYC49567.1"/>
    </source>
</evidence>
<dbReference type="Pfam" id="PF00270">
    <property type="entry name" value="DEAD"/>
    <property type="match status" value="1"/>
</dbReference>
<dbReference type="PROSITE" id="PS51192">
    <property type="entry name" value="HELICASE_ATP_BIND_1"/>
    <property type="match status" value="1"/>
</dbReference>
<feature type="domain" description="Helicase C-terminal" evidence="9">
    <location>
        <begin position="344"/>
        <end position="516"/>
    </location>
</feature>
<evidence type="ECO:0000313" key="13">
    <source>
        <dbReference type="Proteomes" id="UP000091929"/>
    </source>
</evidence>
<dbReference type="Gene3D" id="1.10.150.20">
    <property type="entry name" value="5' to 3' exonuclease, C-terminal subdomain"/>
    <property type="match status" value="1"/>
</dbReference>
<evidence type="ECO:0000256" key="1">
    <source>
        <dbReference type="ARBA" id="ARBA00022741"/>
    </source>
</evidence>
<keyword evidence="2" id="KW-0227">DNA damage</keyword>
<dbReference type="EMBL" id="LNGE01000001">
    <property type="protein sequence ID" value="KYC46365.1"/>
    <property type="molecule type" value="Genomic_DNA"/>
</dbReference>
<dbReference type="Proteomes" id="UP000091929">
    <property type="component" value="Unassembled WGS sequence"/>
</dbReference>
<dbReference type="PATRIC" id="fig|1706437.3.peg.1412"/>
<dbReference type="GO" id="GO:0005524">
    <property type="term" value="F:ATP binding"/>
    <property type="evidence" value="ECO:0007669"/>
    <property type="project" value="UniProtKB-KW"/>
</dbReference>
<evidence type="ECO:0000313" key="14">
    <source>
        <dbReference type="Proteomes" id="UP000092401"/>
    </source>
</evidence>
<evidence type="ECO:0000259" key="9">
    <source>
        <dbReference type="PROSITE" id="PS51194"/>
    </source>
</evidence>
<dbReference type="Pfam" id="PF00271">
    <property type="entry name" value="Helicase_C"/>
    <property type="match status" value="1"/>
</dbReference>
<name>A0A150ING5_9EURY</name>
<dbReference type="InterPro" id="IPR011545">
    <property type="entry name" value="DEAD/DEAH_box_helicase_dom"/>
</dbReference>
<evidence type="ECO:0000256" key="3">
    <source>
        <dbReference type="ARBA" id="ARBA00022801"/>
    </source>
</evidence>
<dbReference type="FunFam" id="3.40.50.300:FF:001992">
    <property type="entry name" value="ATP-dependent RNA helicase, putative"/>
    <property type="match status" value="1"/>
</dbReference>
<dbReference type="SUPFAM" id="SSF52980">
    <property type="entry name" value="Restriction endonuclease-like"/>
    <property type="match status" value="1"/>
</dbReference>
<gene>
    <name evidence="10" type="ORF">APG10_00068</name>
    <name evidence="11" type="ORF">APG11_01405</name>
    <name evidence="12" type="ORF">APG12_01403</name>
</gene>
<accession>A0A150IX48</accession>
<dbReference type="Pfam" id="PF02732">
    <property type="entry name" value="ERCC4"/>
    <property type="match status" value="1"/>
</dbReference>
<evidence type="ECO:0000256" key="2">
    <source>
        <dbReference type="ARBA" id="ARBA00022763"/>
    </source>
</evidence>
<comment type="caution">
    <text evidence="10">The sequence shown here is derived from an EMBL/GenBank/DDBJ whole genome shotgun (WGS) entry which is preliminary data.</text>
</comment>
<dbReference type="GO" id="GO:0004386">
    <property type="term" value="F:helicase activity"/>
    <property type="evidence" value="ECO:0007669"/>
    <property type="project" value="UniProtKB-KW"/>
</dbReference>
<dbReference type="Gene3D" id="3.40.50.10130">
    <property type="match status" value="1"/>
</dbReference>
<evidence type="ECO:0000256" key="7">
    <source>
        <dbReference type="ARBA" id="ARBA00023204"/>
    </source>
</evidence>
<accession>A0A150IQ28</accession>
<dbReference type="PANTHER" id="PTHR14025:SF20">
    <property type="entry name" value="FANCONI ANEMIA GROUP M PROTEIN"/>
    <property type="match status" value="1"/>
</dbReference>
<dbReference type="InterPro" id="IPR014001">
    <property type="entry name" value="Helicase_ATP-bd"/>
</dbReference>
<dbReference type="SUPFAM" id="SSF47781">
    <property type="entry name" value="RuvA domain 2-like"/>
    <property type="match status" value="1"/>
</dbReference>
<dbReference type="Proteomes" id="UP000092403">
    <property type="component" value="Unassembled WGS sequence"/>
</dbReference>
<dbReference type="InterPro" id="IPR041755">
    <property type="entry name" value="Hef_ID"/>
</dbReference>
<dbReference type="GO" id="GO:0004518">
    <property type="term" value="F:nuclease activity"/>
    <property type="evidence" value="ECO:0007669"/>
    <property type="project" value="InterPro"/>
</dbReference>
<evidence type="ECO:0000259" key="8">
    <source>
        <dbReference type="PROSITE" id="PS51192"/>
    </source>
</evidence>
<dbReference type="InterPro" id="IPR010994">
    <property type="entry name" value="RuvA_2-like"/>
</dbReference>
<dbReference type="SMART" id="SM00891">
    <property type="entry name" value="ERCC4"/>
    <property type="match status" value="1"/>
</dbReference>
<keyword evidence="6" id="KW-0238">DNA-binding</keyword>
<dbReference type="SUPFAM" id="SSF52540">
    <property type="entry name" value="P-loop containing nucleoside triphosphate hydrolases"/>
    <property type="match status" value="1"/>
</dbReference>
<evidence type="ECO:0000256" key="4">
    <source>
        <dbReference type="ARBA" id="ARBA00022806"/>
    </source>
</evidence>
<evidence type="ECO:0000256" key="6">
    <source>
        <dbReference type="ARBA" id="ARBA00023125"/>
    </source>
</evidence>
<keyword evidence="4 10" id="KW-0347">Helicase</keyword>
<dbReference type="EMBL" id="LNJC01000032">
    <property type="protein sequence ID" value="KYC49567.1"/>
    <property type="molecule type" value="Genomic_DNA"/>
</dbReference>
<dbReference type="NCBIfam" id="NF010337">
    <property type="entry name" value="PRK13766.1"/>
    <property type="match status" value="1"/>
</dbReference>
<evidence type="ECO:0000256" key="5">
    <source>
        <dbReference type="ARBA" id="ARBA00022840"/>
    </source>
</evidence>
<dbReference type="Proteomes" id="UP000092401">
    <property type="component" value="Unassembled WGS sequence"/>
</dbReference>
<keyword evidence="1" id="KW-0547">Nucleotide-binding</keyword>
<dbReference type="Pfam" id="PF21210">
    <property type="entry name" value="RNA_helicase_helical"/>
    <property type="match status" value="1"/>
</dbReference>
<sequence>MPLSHPLIKGEISPRAYQETIFVKSKDKNTLVILPTGLGKTYIGILLSAYTIQTLKKKVLVLAPTKPLAEQHLKSFSEVLNIDRERFSLLTGTVSPSKRDELYKESIIVIATPQVIENDILNAKINLDEFGLIIFDEAHRATGDYAYTYIAEKSISKNIRILALTASPASNREKMQDIIKNLGIDNIEIRNEYSPDVKPYIQNIDISWVSVKLPDEFLEIKKMLELLLRKEVKILKELGFVSSQEVTKKQILDTVVKINNKIKEVPIQEKSIYYGALKSQAKALKIYHALELLETQGLSPLISYFKRMREGKSRSSIELLSEKTLMKIITIADKLNQEGLEHPKLSKLYEIVIKEVKAGKNIIVFSHYRDTTMRIVNELKKFEGIKVERFVGQASKKGDDGLSQKKQKEIIENFRLGGFNVLVATSVGEEGLDIPEVDMVILFEPVPSEIRTIQRRGRTARKRSGEVVILMAEKTRDEGYYWASKKKERQMKNTVMELKRDFKKSDQMIMAEKGQSKLKDFLEMPEIIADDREDKKLLKILSENSILKLNRLEVGDYILSNRVGIERKSSNDFIESLIKGTLFPQILSLSNIFEVPILIVEGEDIYSIRNMDKKSIRGAIISAMVDFRTRVVFTKNSVETANFLVEISLREQKEKDRMPAIRGDKKIMSLNEKQLFVVQGLPDVSSVLSRRLLRKFGSVLGVFNADELELKEVEGVGDIKAKKIREVIDSKYEEI</sequence>
<dbReference type="GO" id="GO:0003677">
    <property type="term" value="F:DNA binding"/>
    <property type="evidence" value="ECO:0007669"/>
    <property type="project" value="UniProtKB-KW"/>
</dbReference>
<dbReference type="PROSITE" id="PS51194">
    <property type="entry name" value="HELICASE_CTER"/>
    <property type="match status" value="1"/>
</dbReference>
<accession>A0A150ING5</accession>
<dbReference type="InterPro" id="IPR001650">
    <property type="entry name" value="Helicase_C-like"/>
</dbReference>
<dbReference type="GO" id="GO:0140097">
    <property type="term" value="F:catalytic activity, acting on DNA"/>
    <property type="evidence" value="ECO:0007669"/>
    <property type="project" value="UniProtKB-ARBA"/>
</dbReference>
<evidence type="ECO:0000313" key="10">
    <source>
        <dbReference type="EMBL" id="KYC46365.1"/>
    </source>
</evidence>
<keyword evidence="7" id="KW-0234">DNA repair</keyword>
<proteinExistence type="predicted"/>
<dbReference type="SMART" id="SM00490">
    <property type="entry name" value="HELICc"/>
    <property type="match status" value="1"/>
</dbReference>
<dbReference type="PANTHER" id="PTHR14025">
    <property type="entry name" value="FANCONI ANEMIA GROUP M FANCM FAMILY MEMBER"/>
    <property type="match status" value="1"/>
</dbReference>
<dbReference type="SMART" id="SM00487">
    <property type="entry name" value="DEXDc"/>
    <property type="match status" value="1"/>
</dbReference>
<keyword evidence="5" id="KW-0067">ATP-binding</keyword>
<evidence type="ECO:0000313" key="11">
    <source>
        <dbReference type="EMBL" id="KYC47151.1"/>
    </source>
</evidence>
<dbReference type="InterPro" id="IPR006166">
    <property type="entry name" value="ERCC4_domain"/>
</dbReference>
<dbReference type="GO" id="GO:0006281">
    <property type="term" value="P:DNA repair"/>
    <property type="evidence" value="ECO:0007669"/>
    <property type="project" value="UniProtKB-KW"/>
</dbReference>
<reference evidence="13 14" key="1">
    <citation type="journal article" date="2016" name="ISME J.">
        <title>Chasing the elusive Euryarchaeota class WSA2: genomes reveal a uniquely fastidious methyl-reducing methanogen.</title>
        <authorList>
            <person name="Nobu M.K."/>
            <person name="Narihiro T."/>
            <person name="Kuroda K."/>
            <person name="Mei R."/>
            <person name="Liu W.T."/>
        </authorList>
    </citation>
    <scope>NUCLEOTIDE SEQUENCE [LARGE SCALE GENOMIC DNA]</scope>
    <source>
        <strain evidence="10">B03fssc0709_Meth_Bin005</strain>
        <strain evidence="11">B15fssc0709_Meth_Bin003</strain>
        <strain evidence="12">BMIXfssc0709_Meth_Bin006</strain>
    </source>
</reference>
<dbReference type="PATRIC" id="fig|1706436.3.peg.67"/>
<protein>
    <submittedName>
        <fullName evidence="10">ATP-dependent RNA helicase SrmB</fullName>
    </submittedName>
</protein>
<dbReference type="InterPro" id="IPR027417">
    <property type="entry name" value="P-loop_NTPase"/>
</dbReference>
<dbReference type="PATRIC" id="fig|1706438.3.peg.1409"/>
<organism evidence="10 14">
    <name type="scientific">Candidatus Methanofastidiosum methylothiophilum</name>
    <dbReference type="NCBI Taxonomy" id="1705564"/>
    <lineage>
        <taxon>Archaea</taxon>
        <taxon>Methanobacteriati</taxon>
        <taxon>Methanobacteriota</taxon>
        <taxon>Stenosarchaea group</taxon>
        <taxon>Candidatus Methanofastidiosia</taxon>
        <taxon>Candidatus Methanofastidiosales</taxon>
        <taxon>Candidatus Methanofastidiosaceae</taxon>
        <taxon>Candidatus Methanofastidiosum</taxon>
    </lineage>
</organism>
<dbReference type="GO" id="GO:0016787">
    <property type="term" value="F:hydrolase activity"/>
    <property type="evidence" value="ECO:0007669"/>
    <property type="project" value="UniProtKB-KW"/>
</dbReference>
<dbReference type="Gene3D" id="3.40.50.300">
    <property type="entry name" value="P-loop containing nucleotide triphosphate hydrolases"/>
    <property type="match status" value="2"/>
</dbReference>
<dbReference type="InterPro" id="IPR011335">
    <property type="entry name" value="Restrct_endonuc-II-like"/>
</dbReference>
<dbReference type="EMBL" id="LNGF01000032">
    <property type="protein sequence ID" value="KYC47151.1"/>
    <property type="molecule type" value="Genomic_DNA"/>
</dbReference>
<dbReference type="CDD" id="cd20075">
    <property type="entry name" value="XPF_nuclease_XPF_arch"/>
    <property type="match status" value="1"/>
</dbReference>
<dbReference type="AlphaFoldDB" id="A0A150ING5"/>
<keyword evidence="3" id="KW-0378">Hydrolase</keyword>
<dbReference type="Gene3D" id="1.20.1320.20">
    <property type="entry name" value="hef helicase domain"/>
    <property type="match status" value="1"/>
</dbReference>
<feature type="domain" description="Helicase ATP-binding" evidence="8">
    <location>
        <begin position="21"/>
        <end position="186"/>
    </location>
</feature>